<accession>A0A372ISJ5</accession>
<reference evidence="1 2" key="1">
    <citation type="submission" date="2018-08" db="EMBL/GenBank/DDBJ databases">
        <title>Acidipila sp. 4G-K13, an acidobacterium isolated from forest soil.</title>
        <authorList>
            <person name="Gao Z.-H."/>
            <person name="Qiu L.-H."/>
        </authorList>
    </citation>
    <scope>NUCLEOTIDE SEQUENCE [LARGE SCALE GENOMIC DNA]</scope>
    <source>
        <strain evidence="1 2">4G-K13</strain>
    </source>
</reference>
<keyword evidence="2" id="KW-1185">Reference proteome</keyword>
<name>A0A372ISJ5_9BACT</name>
<dbReference type="AlphaFoldDB" id="A0A372ISJ5"/>
<dbReference type="EMBL" id="QVQT01000002">
    <property type="protein sequence ID" value="RFU17848.1"/>
    <property type="molecule type" value="Genomic_DNA"/>
</dbReference>
<organism evidence="1 2">
    <name type="scientific">Paracidobacterium acidisoli</name>
    <dbReference type="NCBI Taxonomy" id="2303751"/>
    <lineage>
        <taxon>Bacteria</taxon>
        <taxon>Pseudomonadati</taxon>
        <taxon>Acidobacteriota</taxon>
        <taxon>Terriglobia</taxon>
        <taxon>Terriglobales</taxon>
        <taxon>Acidobacteriaceae</taxon>
        <taxon>Paracidobacterium</taxon>
    </lineage>
</organism>
<sequence>MTKGGVFSPMSEKPDMGHPGNFVFWRSRAEAPFLFLPSFTGLKPGASTGSRWRRSGGVFISEQRLSGVDSARQFFILIKG</sequence>
<evidence type="ECO:0000313" key="2">
    <source>
        <dbReference type="Proteomes" id="UP000264702"/>
    </source>
</evidence>
<dbReference type="Proteomes" id="UP000264702">
    <property type="component" value="Unassembled WGS sequence"/>
</dbReference>
<gene>
    <name evidence="1" type="ORF">D0Y96_07000</name>
</gene>
<protein>
    <submittedName>
        <fullName evidence="1">Uncharacterized protein</fullName>
    </submittedName>
</protein>
<evidence type="ECO:0000313" key="1">
    <source>
        <dbReference type="EMBL" id="RFU17848.1"/>
    </source>
</evidence>
<comment type="caution">
    <text evidence="1">The sequence shown here is derived from an EMBL/GenBank/DDBJ whole genome shotgun (WGS) entry which is preliminary data.</text>
</comment>
<proteinExistence type="predicted"/>